<sequence>MAVDADSLGGAGWGAALDLGEGAQAHEGAVVADELEGGDR</sequence>
<evidence type="ECO:0000313" key="1">
    <source>
        <dbReference type="EMBL" id="PRP90053.1"/>
    </source>
</evidence>
<organism evidence="1 2">
    <name type="scientific">Enhygromyxa salina</name>
    <dbReference type="NCBI Taxonomy" id="215803"/>
    <lineage>
        <taxon>Bacteria</taxon>
        <taxon>Pseudomonadati</taxon>
        <taxon>Myxococcota</taxon>
        <taxon>Polyangia</taxon>
        <taxon>Nannocystales</taxon>
        <taxon>Nannocystaceae</taxon>
        <taxon>Enhygromyxa</taxon>
    </lineage>
</organism>
<reference evidence="1 2" key="1">
    <citation type="submission" date="2018-03" db="EMBL/GenBank/DDBJ databases">
        <title>Draft Genome Sequences of the Obligatory Marine Myxobacteria Enhygromyxa salina SWB005.</title>
        <authorList>
            <person name="Poehlein A."/>
            <person name="Moghaddam J.A."/>
            <person name="Harms H."/>
            <person name="Alanjari M."/>
            <person name="Koenig G.M."/>
            <person name="Daniel R."/>
            <person name="Schaeberle T.F."/>
        </authorList>
    </citation>
    <scope>NUCLEOTIDE SEQUENCE [LARGE SCALE GENOMIC DNA]</scope>
    <source>
        <strain evidence="1 2">SWB005</strain>
    </source>
</reference>
<keyword evidence="2" id="KW-1185">Reference proteome</keyword>
<proteinExistence type="predicted"/>
<dbReference type="Proteomes" id="UP000237968">
    <property type="component" value="Unassembled WGS sequence"/>
</dbReference>
<dbReference type="AlphaFoldDB" id="A0A2S9XB29"/>
<evidence type="ECO:0000313" key="2">
    <source>
        <dbReference type="Proteomes" id="UP000237968"/>
    </source>
</evidence>
<gene>
    <name evidence="1" type="ORF">ENSA5_68360</name>
</gene>
<protein>
    <submittedName>
        <fullName evidence="1">Uncharacterized protein</fullName>
    </submittedName>
</protein>
<dbReference type="EMBL" id="PVNK01000298">
    <property type="protein sequence ID" value="PRP90053.1"/>
    <property type="molecule type" value="Genomic_DNA"/>
</dbReference>
<accession>A0A2S9XB29</accession>
<name>A0A2S9XB29_9BACT</name>
<comment type="caution">
    <text evidence="1">The sequence shown here is derived from an EMBL/GenBank/DDBJ whole genome shotgun (WGS) entry which is preliminary data.</text>
</comment>